<sequence>MRFPPVLPHLPVSVPREYYNQPKRDRILQSAPTPDKQQKNLVACVAGKVNIDLLLDQRLLRLSPHILQAIAAFAEGDFVAHVDSQQYYVKVENGIATLCHLGHGRVVCQGNTADLFHYAAKYSPAAFRAVVQHARLGVIHPPEGSTLEETLTHYRRDRMYSKSLDLTSKMQQLALVDGDHVINKFNINPDLVCNEKALHVGSGVLTASSQRALHLIYDRVVCIDPNTVPGNGFIKEMFDVSKVKPGWDIISDAAFGDENGLGMTTKQQKDYVEQLYELSSEDRYVVAKVGLTEGLNIRANVLRKPRPHNLELIVELTPEGEPWADIYDRYHERVVDANKLRNEKMFKLDFAGEPRSVLANQSTIGQLLASEPITIPYPPGRKKWQVSRNTNIVRHGAAKRSAVRAKQWHNKCRDEDAVYDPSKPLVMLPLQSFKTERYFRDMDPGLEIDLSFNSVCAPLTRKGLTYDYVNGEWQVLGNI</sequence>
<protein>
    <submittedName>
        <fullName evidence="1">Uncharacterized protein</fullName>
    </submittedName>
</protein>
<dbReference type="EMBL" id="MN264689">
    <property type="protein sequence ID" value="QIQ61200.1"/>
    <property type="molecule type" value="Genomic_RNA"/>
</dbReference>
<organism evidence="1">
    <name type="scientific">Sina virus</name>
    <dbReference type="NCBI Taxonomy" id="2703872"/>
    <lineage>
        <taxon>Viruses</taxon>
        <taxon>Riboviria</taxon>
        <taxon>Quenyaviruses</taxon>
    </lineage>
</organism>
<name>A0A6G9L6L3_9VIRU</name>
<evidence type="ECO:0000313" key="1">
    <source>
        <dbReference type="EMBL" id="QIQ61200.1"/>
    </source>
</evidence>
<accession>A0A6G9L6L3</accession>
<reference evidence="1" key="1">
    <citation type="journal article" date="2020" name="Virus Evol.">
        <title>A new lineage of segmented RNA viruses infecting animals.</title>
        <authorList>
            <person name="Obbard D.J."/>
            <person name="Shi M."/>
            <person name="Roberts K.E."/>
            <person name="Longdon B."/>
            <person name="Dennis A.B."/>
        </authorList>
    </citation>
    <scope>NUCLEOTIDE SEQUENCE</scope>
    <source>
        <strain evidence="1">ABD_118</strain>
    </source>
</reference>
<proteinExistence type="predicted"/>